<reference evidence="1" key="1">
    <citation type="submission" date="2021-01" db="EMBL/GenBank/DDBJ databases">
        <title>Fulvivirga kasyanovii gen. nov., sp nov., a novel member of the phylum Bacteroidetes isolated from seawater in a mussel farm.</title>
        <authorList>
            <person name="Zhao L.-H."/>
            <person name="Wang Z.-J."/>
        </authorList>
    </citation>
    <scope>NUCLEOTIDE SEQUENCE</scope>
    <source>
        <strain evidence="1">29W222</strain>
    </source>
</reference>
<organism evidence="1 2">
    <name type="scientific">Fulvivirga marina</name>
    <dbReference type="NCBI Taxonomy" id="2494733"/>
    <lineage>
        <taxon>Bacteria</taxon>
        <taxon>Pseudomonadati</taxon>
        <taxon>Bacteroidota</taxon>
        <taxon>Cytophagia</taxon>
        <taxon>Cytophagales</taxon>
        <taxon>Fulvivirgaceae</taxon>
        <taxon>Fulvivirga</taxon>
    </lineage>
</organism>
<proteinExistence type="predicted"/>
<comment type="caution">
    <text evidence="1">The sequence shown here is derived from an EMBL/GenBank/DDBJ whole genome shotgun (WGS) entry which is preliminary data.</text>
</comment>
<gene>
    <name evidence="1" type="ORF">JMN32_15065</name>
</gene>
<protein>
    <submittedName>
        <fullName evidence="1">Uncharacterized protein</fullName>
    </submittedName>
</protein>
<evidence type="ECO:0000313" key="2">
    <source>
        <dbReference type="Proteomes" id="UP000614216"/>
    </source>
</evidence>
<dbReference type="Proteomes" id="UP000614216">
    <property type="component" value="Unassembled WGS sequence"/>
</dbReference>
<dbReference type="AlphaFoldDB" id="A0A937FZ22"/>
<dbReference type="EMBL" id="JAEUGD010000049">
    <property type="protein sequence ID" value="MBL6447637.1"/>
    <property type="molecule type" value="Genomic_DNA"/>
</dbReference>
<accession>A0A937FZ22</accession>
<name>A0A937FZ22_9BACT</name>
<sequence length="69" mass="8019">MAEHTHLQTLVHLLRDEDPLEIASVLDEILYEMVNYSDSQGSSEGLGYRYHLVRQLRNAFKEISTRSNQ</sequence>
<evidence type="ECO:0000313" key="1">
    <source>
        <dbReference type="EMBL" id="MBL6447637.1"/>
    </source>
</evidence>
<keyword evidence="2" id="KW-1185">Reference proteome</keyword>
<dbReference type="RefSeq" id="WP_202857176.1">
    <property type="nucleotide sequence ID" value="NZ_JAEUGD010000049.1"/>
</dbReference>